<organism evidence="1 2">
    <name type="scientific">Spiromyces aspiralis</name>
    <dbReference type="NCBI Taxonomy" id="68401"/>
    <lineage>
        <taxon>Eukaryota</taxon>
        <taxon>Fungi</taxon>
        <taxon>Fungi incertae sedis</taxon>
        <taxon>Zoopagomycota</taxon>
        <taxon>Kickxellomycotina</taxon>
        <taxon>Kickxellomycetes</taxon>
        <taxon>Kickxellales</taxon>
        <taxon>Kickxellaceae</taxon>
        <taxon>Spiromyces</taxon>
    </lineage>
</organism>
<protein>
    <submittedName>
        <fullName evidence="1">Uncharacterized protein</fullName>
    </submittedName>
</protein>
<reference evidence="1" key="1">
    <citation type="submission" date="2022-06" db="EMBL/GenBank/DDBJ databases">
        <title>Phylogenomic reconstructions and comparative analyses of Kickxellomycotina fungi.</title>
        <authorList>
            <person name="Reynolds N.K."/>
            <person name="Stajich J.E."/>
            <person name="Barry K."/>
            <person name="Grigoriev I.V."/>
            <person name="Crous P."/>
            <person name="Smith M.E."/>
        </authorList>
    </citation>
    <scope>NUCLEOTIDE SEQUENCE</scope>
    <source>
        <strain evidence="1">RSA 2271</strain>
    </source>
</reference>
<dbReference type="EMBL" id="JAMZIH010005251">
    <property type="protein sequence ID" value="KAJ1675564.1"/>
    <property type="molecule type" value="Genomic_DNA"/>
</dbReference>
<evidence type="ECO:0000313" key="2">
    <source>
        <dbReference type="Proteomes" id="UP001145114"/>
    </source>
</evidence>
<gene>
    <name evidence="1" type="ORF">EV182_001025</name>
</gene>
<evidence type="ECO:0000313" key="1">
    <source>
        <dbReference type="EMBL" id="KAJ1675564.1"/>
    </source>
</evidence>
<dbReference type="Proteomes" id="UP001145114">
    <property type="component" value="Unassembled WGS sequence"/>
</dbReference>
<proteinExistence type="predicted"/>
<name>A0ACC1HNQ8_9FUNG</name>
<keyword evidence="2" id="KW-1185">Reference proteome</keyword>
<sequence>MDFPISQDQLDEYRRRHRPHLPHHHPEGYGHGPALYQGRSTIDIKEYEKLFNSETGMPLRCPRTDGIFGPCILFKNINLAEIKWEGSCMIIVPSAAQPPVLYVQDGSNPPESIQPIALETVYRSTFWRFDLSFPMDYSKEKTISYRVNNVGPQYSFTIPAQQTQLRWCFWSCNGWSLSVKEEDKQKLGGDNVVWDDLLEKHRTFPFHLMVGGGDQLYADEVWALKVLQPWLAIKKKSDARDAPFTDEMERQVDTFYFIHYVKRFFFDNRMGEAITTIPYAFIIDDHDIFDGWGSYPARLQESNVFQGIKRLAFKYWLLFQAQTTYDRSRADGYFGGTGFTWLKAFGPYTAMLGIDTRFERSIGSIVTKEAYDEIFWRLQNQLSPYCRHLIVYTGVPIIYPRLTLIEGGFSFLKKINLIKLPIFQKDGAFASILNQFGEPELLDDLNDHWTATVHMQERKEFVLRLQDLARAKNLRVTFVAGDVHCCGAGRFASQNPEISAIENDNRYMVQIISSAIVNIPPPNAVIRGVHYTAKLYNLNDKTNEKMFKLFKTDVNGQSPPNNNTKLLARRNFSTFVENHETGALTINIHVQRDTNVGTVPYSITIPKLVAESGKA</sequence>
<comment type="caution">
    <text evidence="1">The sequence shown here is derived from an EMBL/GenBank/DDBJ whole genome shotgun (WGS) entry which is preliminary data.</text>
</comment>
<accession>A0ACC1HNQ8</accession>